<gene>
    <name evidence="2" type="ORF">H9871_03340</name>
</gene>
<organism evidence="2 3">
    <name type="scientific">Candidatus Nesterenkonia stercoripullorum</name>
    <dbReference type="NCBI Taxonomy" id="2838701"/>
    <lineage>
        <taxon>Bacteria</taxon>
        <taxon>Bacillati</taxon>
        <taxon>Actinomycetota</taxon>
        <taxon>Actinomycetes</taxon>
        <taxon>Micrococcales</taxon>
        <taxon>Micrococcaceae</taxon>
        <taxon>Nesterenkonia</taxon>
    </lineage>
</organism>
<dbReference type="AlphaFoldDB" id="A0A9D1URM3"/>
<dbReference type="PRINTS" id="PR00419">
    <property type="entry name" value="ADXRDTASE"/>
</dbReference>
<proteinExistence type="predicted"/>
<reference evidence="2" key="2">
    <citation type="submission" date="2021-04" db="EMBL/GenBank/DDBJ databases">
        <authorList>
            <person name="Gilroy R."/>
        </authorList>
    </citation>
    <scope>NUCLEOTIDE SEQUENCE</scope>
    <source>
        <strain evidence="2">ChiHejej3B27-3195</strain>
    </source>
</reference>
<dbReference type="Proteomes" id="UP000824151">
    <property type="component" value="Unassembled WGS sequence"/>
</dbReference>
<dbReference type="Gene3D" id="3.50.50.60">
    <property type="entry name" value="FAD/NAD(P)-binding domain"/>
    <property type="match status" value="2"/>
</dbReference>
<protein>
    <submittedName>
        <fullName evidence="2">NAD(P)/FAD-dependent oxidoreductase</fullName>
    </submittedName>
</protein>
<dbReference type="SUPFAM" id="SSF51905">
    <property type="entry name" value="FAD/NAD(P)-binding domain"/>
    <property type="match status" value="1"/>
</dbReference>
<feature type="region of interest" description="Disordered" evidence="1">
    <location>
        <begin position="274"/>
        <end position="302"/>
    </location>
</feature>
<dbReference type="Gene3D" id="3.90.660.50">
    <property type="match status" value="1"/>
</dbReference>
<dbReference type="Pfam" id="PF13450">
    <property type="entry name" value="NAD_binding_8"/>
    <property type="match status" value="1"/>
</dbReference>
<comment type="caution">
    <text evidence="2">The sequence shown here is derived from an EMBL/GenBank/DDBJ whole genome shotgun (WGS) entry which is preliminary data.</text>
</comment>
<dbReference type="PANTHER" id="PTHR10668:SF105">
    <property type="entry name" value="DEHYDROGENASE-RELATED"/>
    <property type="match status" value="1"/>
</dbReference>
<dbReference type="InterPro" id="IPR036188">
    <property type="entry name" value="FAD/NAD-bd_sf"/>
</dbReference>
<dbReference type="EMBL" id="DXGD01000122">
    <property type="protein sequence ID" value="HIW99157.1"/>
    <property type="molecule type" value="Genomic_DNA"/>
</dbReference>
<sequence length="539" mass="56098">MTPRATADAPGSPRRAAIVGSGPNGLTAACLLARDGWDVVVYESAAAPGGAVRSARVLGDSVVSDLGASAHPMGAVSLAFEDLGLTDYGLEWAYPKYPAVHGLDDEAPVLLHSSLREQVEELGVDGRRWAWLVGAASRAWPQVNRAAMSPPTRPFSATSGLLRGPGAADAVADRLLAYVKLGSAGAWPAALVNRLFREERARALFTGLAAHATLPLNRPITGAFGVLFAAAGHADGWPMARGGSQAIVDALLACLHSYGGRVVTDFHVDTVRQGSAATSGRGPTYSIAGRRRQGRAAGERRKAEAPADVVLLDMGPKQVLELEGLPLTRRYERSLRQWEDGPGVVKVDYLVRSPMPWAHQELAGAGTVHLGGSSRQIAASEAAVHRGVLPGRPYVLLTQPGAADTTRAPEGYEVLWAYAHVPAGLDDDGASRAAQMITAEIERQAPGFGDAVVASKVWGPQQLQEWNPNLVGGAITGGVPSLQQLLARPAWPGVSGAGPYGTGTAGVYLCSSSTPPGGGAHGMPGYHAARAVLQRYGPA</sequence>
<accession>A0A9D1URM3</accession>
<evidence type="ECO:0000313" key="3">
    <source>
        <dbReference type="Proteomes" id="UP000824151"/>
    </source>
</evidence>
<dbReference type="PANTHER" id="PTHR10668">
    <property type="entry name" value="PHYTOENE DEHYDROGENASE"/>
    <property type="match status" value="1"/>
</dbReference>
<evidence type="ECO:0000313" key="2">
    <source>
        <dbReference type="EMBL" id="HIW99157.1"/>
    </source>
</evidence>
<dbReference type="PROSITE" id="PS51257">
    <property type="entry name" value="PROKAR_LIPOPROTEIN"/>
    <property type="match status" value="1"/>
</dbReference>
<reference evidence="2" key="1">
    <citation type="journal article" date="2021" name="PeerJ">
        <title>Extensive microbial diversity within the chicken gut microbiome revealed by metagenomics and culture.</title>
        <authorList>
            <person name="Gilroy R."/>
            <person name="Ravi A."/>
            <person name="Getino M."/>
            <person name="Pursley I."/>
            <person name="Horton D.L."/>
            <person name="Alikhan N.F."/>
            <person name="Baker D."/>
            <person name="Gharbi K."/>
            <person name="Hall N."/>
            <person name="Watson M."/>
            <person name="Adriaenssens E.M."/>
            <person name="Foster-Nyarko E."/>
            <person name="Jarju S."/>
            <person name="Secka A."/>
            <person name="Antonio M."/>
            <person name="Oren A."/>
            <person name="Chaudhuri R.R."/>
            <person name="La Ragione R."/>
            <person name="Hildebrand F."/>
            <person name="Pallen M.J."/>
        </authorList>
    </citation>
    <scope>NUCLEOTIDE SEQUENCE</scope>
    <source>
        <strain evidence="2">ChiHejej3B27-3195</strain>
    </source>
</reference>
<name>A0A9D1URM3_9MICC</name>
<evidence type="ECO:0000256" key="1">
    <source>
        <dbReference type="SAM" id="MobiDB-lite"/>
    </source>
</evidence>